<dbReference type="GO" id="GO:0006352">
    <property type="term" value="P:DNA-templated transcription initiation"/>
    <property type="evidence" value="ECO:0007669"/>
    <property type="project" value="UniProtKB-UniRule"/>
</dbReference>
<sequence length="409" mass="46671">MSDLENIRLLRQVGLGIADQRSTPVTTQAINENEVKQTMQEQLTNVTDETQELDVIVDSDALELEDDLDIEDELDEALEAEDEGEDREALEARMGDLADTGASTGDPVRQYLREIGRVKLLTLEEEISLARRYEEGKEAKARLEGEGDTLPERTRRGLMRVVEDGELAKGQLTEANLRLVVSIAKKYRNRGLGFMDTVQEGNQGLIRAVEKFEYRKGFKFSTYATWWIRQAINRALADQGRTIRIPVHMGETLNKLNRLRRELHQDLSRDPSFAELADAMGPGWDAGRVEEVFQLTREPTSLETPIGEEDDSFYGDFIPDESIASPVELASQNAMNERLDEALERLNEREALVLKMRHGLIDDREHTLEEVGQQLGVTRERIRQIENKALRKLKYFESRNRGLRDFVEG</sequence>
<feature type="domain" description="RNA polymerase sigma-70" evidence="9">
    <location>
        <begin position="367"/>
        <end position="393"/>
    </location>
</feature>
<dbReference type="Pfam" id="PF00140">
    <property type="entry name" value="Sigma70_r1_2"/>
    <property type="match status" value="1"/>
</dbReference>
<dbReference type="SUPFAM" id="SSF88946">
    <property type="entry name" value="Sigma2 domain of RNA polymerase sigma factors"/>
    <property type="match status" value="1"/>
</dbReference>
<comment type="function">
    <text evidence="7">Sigma factors are initiation factors that promote the attachment of RNA polymerase to specific initiation sites and are then released. This sigma factor is the primary sigma factor during exponential growth.</text>
</comment>
<dbReference type="HAMAP" id="MF_00963">
    <property type="entry name" value="Sigma70_RpoD_SigA"/>
    <property type="match status" value="1"/>
</dbReference>
<dbReference type="NCBIfam" id="TIGR02937">
    <property type="entry name" value="sigma70-ECF"/>
    <property type="match status" value="1"/>
</dbReference>
<dbReference type="InterPro" id="IPR009042">
    <property type="entry name" value="RNA_pol_sigma70_r1_2"/>
</dbReference>
<dbReference type="CDD" id="cd06171">
    <property type="entry name" value="Sigma70_r4"/>
    <property type="match status" value="1"/>
</dbReference>
<keyword evidence="2 7" id="KW-0963">Cytoplasm</keyword>
<dbReference type="Gene3D" id="1.10.10.10">
    <property type="entry name" value="Winged helix-like DNA-binding domain superfamily/Winged helix DNA-binding domain"/>
    <property type="match status" value="2"/>
</dbReference>
<proteinExistence type="inferred from homology"/>
<comment type="subunit">
    <text evidence="1">Interacts transiently with the RNA polymerase catalytic core formed by RpoA, RpoB, RpoC and RpoZ (2 alpha, 1 beta, 1 beta' and 1 omega subunit) to form the RNA polymerase holoenzyme that can initiate transcription.</text>
</comment>
<dbReference type="PANTHER" id="PTHR30603:SF60">
    <property type="entry name" value="RNA POLYMERASE SIGMA FACTOR RPOD"/>
    <property type="match status" value="1"/>
</dbReference>
<evidence type="ECO:0000256" key="7">
    <source>
        <dbReference type="HAMAP-Rule" id="MF_00963"/>
    </source>
</evidence>
<dbReference type="Gene3D" id="1.10.601.10">
    <property type="entry name" value="RNA Polymerase Primary Sigma Factor"/>
    <property type="match status" value="2"/>
</dbReference>
<dbReference type="PROSITE" id="PS00716">
    <property type="entry name" value="SIGMA70_2"/>
    <property type="match status" value="1"/>
</dbReference>
<keyword evidence="5 7" id="KW-0238">DNA-binding</keyword>
<dbReference type="PRINTS" id="PR00046">
    <property type="entry name" value="SIGMA70FCT"/>
</dbReference>
<dbReference type="PANTHER" id="PTHR30603">
    <property type="entry name" value="RNA POLYMERASE SIGMA FACTOR RPO"/>
    <property type="match status" value="1"/>
</dbReference>
<feature type="coiled-coil region" evidence="8">
    <location>
        <begin position="329"/>
        <end position="388"/>
    </location>
</feature>
<evidence type="ECO:0000256" key="3">
    <source>
        <dbReference type="ARBA" id="ARBA00023015"/>
    </source>
</evidence>
<keyword evidence="8" id="KW-0175">Coiled coil</keyword>
<dbReference type="InterPro" id="IPR050239">
    <property type="entry name" value="Sigma-70_RNA_pol_init_factors"/>
</dbReference>
<dbReference type="InterPro" id="IPR013324">
    <property type="entry name" value="RNA_pol_sigma_r3/r4-like"/>
</dbReference>
<evidence type="ECO:0000256" key="5">
    <source>
        <dbReference type="ARBA" id="ARBA00023125"/>
    </source>
</evidence>
<dbReference type="EMBL" id="CADCWP010000080">
    <property type="protein sequence ID" value="CAA9566628.1"/>
    <property type="molecule type" value="Genomic_DNA"/>
</dbReference>
<feature type="region of interest" description="Sigma-70 factor domain-2" evidence="7">
    <location>
        <begin position="172"/>
        <end position="242"/>
    </location>
</feature>
<dbReference type="Pfam" id="PF04545">
    <property type="entry name" value="Sigma70_r4"/>
    <property type="match status" value="1"/>
</dbReference>
<comment type="caution">
    <text evidence="7">Lacks conserved residue(s) required for the propagation of feature annotation.</text>
</comment>
<dbReference type="NCBIfam" id="TIGR02393">
    <property type="entry name" value="RpoD_Cterm"/>
    <property type="match status" value="1"/>
</dbReference>
<gene>
    <name evidence="7" type="primary">sigA</name>
    <name evidence="10" type="ORF">AVDCRST_MAG86-1126</name>
</gene>
<comment type="subcellular location">
    <subcellularLocation>
        <location evidence="7">Cytoplasm</location>
    </subcellularLocation>
</comment>
<keyword evidence="4 7" id="KW-0731">Sigma factor</keyword>
<evidence type="ECO:0000256" key="8">
    <source>
        <dbReference type="SAM" id="Coils"/>
    </source>
</evidence>
<keyword evidence="6 7" id="KW-0804">Transcription</keyword>
<evidence type="ECO:0000259" key="9">
    <source>
        <dbReference type="PROSITE" id="PS00716"/>
    </source>
</evidence>
<dbReference type="GO" id="GO:0005737">
    <property type="term" value="C:cytoplasm"/>
    <property type="evidence" value="ECO:0007669"/>
    <property type="project" value="UniProtKB-SubCell"/>
</dbReference>
<keyword evidence="3 7" id="KW-0805">Transcription regulation</keyword>
<evidence type="ECO:0000256" key="4">
    <source>
        <dbReference type="ARBA" id="ARBA00023082"/>
    </source>
</evidence>
<evidence type="ECO:0000313" key="10">
    <source>
        <dbReference type="EMBL" id="CAA9566628.1"/>
    </source>
</evidence>
<dbReference type="InterPro" id="IPR000943">
    <property type="entry name" value="RNA_pol_sigma70"/>
</dbReference>
<reference evidence="10" key="1">
    <citation type="submission" date="2020-02" db="EMBL/GenBank/DDBJ databases">
        <authorList>
            <person name="Meier V. D."/>
        </authorList>
    </citation>
    <scope>NUCLEOTIDE SEQUENCE</scope>
    <source>
        <strain evidence="10">AVDCRST_MAG86</strain>
    </source>
</reference>
<dbReference type="InterPro" id="IPR028630">
    <property type="entry name" value="Sigma70_RpoD"/>
</dbReference>
<dbReference type="GO" id="GO:0003677">
    <property type="term" value="F:DNA binding"/>
    <property type="evidence" value="ECO:0007669"/>
    <property type="project" value="UniProtKB-UniRule"/>
</dbReference>
<name>A0A6J4V2J3_9DEIN</name>
<dbReference type="AlphaFoldDB" id="A0A6J4V2J3"/>
<accession>A0A6J4V2J3</accession>
<dbReference type="InterPro" id="IPR014284">
    <property type="entry name" value="RNA_pol_sigma-70_dom"/>
</dbReference>
<dbReference type="GO" id="GO:0016987">
    <property type="term" value="F:sigma factor activity"/>
    <property type="evidence" value="ECO:0007669"/>
    <property type="project" value="UniProtKB-UniRule"/>
</dbReference>
<dbReference type="FunFam" id="1.10.601.10:FF:000001">
    <property type="entry name" value="RNA polymerase sigma factor SigA"/>
    <property type="match status" value="1"/>
</dbReference>
<dbReference type="SUPFAM" id="SSF88659">
    <property type="entry name" value="Sigma3 and sigma4 domains of RNA polymerase sigma factors"/>
    <property type="match status" value="2"/>
</dbReference>
<evidence type="ECO:0000256" key="1">
    <source>
        <dbReference type="ARBA" id="ARBA00011344"/>
    </source>
</evidence>
<organism evidence="10">
    <name type="scientific">uncultured Truepera sp</name>
    <dbReference type="NCBI Taxonomy" id="543023"/>
    <lineage>
        <taxon>Bacteria</taxon>
        <taxon>Thermotogati</taxon>
        <taxon>Deinococcota</taxon>
        <taxon>Deinococci</taxon>
        <taxon>Trueperales</taxon>
        <taxon>Trueperaceae</taxon>
        <taxon>Truepera</taxon>
        <taxon>environmental samples</taxon>
    </lineage>
</organism>
<dbReference type="InterPro" id="IPR007630">
    <property type="entry name" value="RNA_pol_sigma70_r4"/>
</dbReference>
<feature type="DNA-binding region" description="H-T-H motif" evidence="7">
    <location>
        <begin position="368"/>
        <end position="387"/>
    </location>
</feature>
<dbReference type="InterPro" id="IPR013325">
    <property type="entry name" value="RNA_pol_sigma_r2"/>
</dbReference>
<dbReference type="InterPro" id="IPR036388">
    <property type="entry name" value="WH-like_DNA-bd_sf"/>
</dbReference>
<dbReference type="Pfam" id="PF04539">
    <property type="entry name" value="Sigma70_r3"/>
    <property type="match status" value="1"/>
</dbReference>
<dbReference type="InterPro" id="IPR007627">
    <property type="entry name" value="RNA_pol_sigma70_r2"/>
</dbReference>
<dbReference type="Pfam" id="PF04542">
    <property type="entry name" value="Sigma70_r2"/>
    <property type="match status" value="1"/>
</dbReference>
<evidence type="ECO:0000256" key="6">
    <source>
        <dbReference type="ARBA" id="ARBA00023163"/>
    </source>
</evidence>
<protein>
    <recommendedName>
        <fullName evidence="7">RNA polymerase sigma factor SigA</fullName>
    </recommendedName>
</protein>
<dbReference type="InterPro" id="IPR012760">
    <property type="entry name" value="RNA_pol_sigma_RpoD_C"/>
</dbReference>
<dbReference type="InterPro" id="IPR007624">
    <property type="entry name" value="RNA_pol_sigma70_r3"/>
</dbReference>
<comment type="similarity">
    <text evidence="7">Belongs to the sigma-70 factor family. RpoD/SigA subfamily.</text>
</comment>
<evidence type="ECO:0000256" key="2">
    <source>
        <dbReference type="ARBA" id="ARBA00022490"/>
    </source>
</evidence>